<organism evidence="2 3">
    <name type="scientific">Janthinobacterium psychrotolerans</name>
    <dbReference type="NCBI Taxonomy" id="1747903"/>
    <lineage>
        <taxon>Bacteria</taxon>
        <taxon>Pseudomonadati</taxon>
        <taxon>Pseudomonadota</taxon>
        <taxon>Betaproteobacteria</taxon>
        <taxon>Burkholderiales</taxon>
        <taxon>Oxalobacteraceae</taxon>
        <taxon>Janthinobacterium</taxon>
    </lineage>
</organism>
<evidence type="ECO:0000256" key="1">
    <source>
        <dbReference type="SAM" id="SignalP"/>
    </source>
</evidence>
<gene>
    <name evidence="2" type="ORF">ASR47_1002279</name>
</gene>
<comment type="caution">
    <text evidence="2">The sequence shown here is derived from an EMBL/GenBank/DDBJ whole genome shotgun (WGS) entry which is preliminary data.</text>
</comment>
<accession>A0A1A7BUP1</accession>
<dbReference type="RefSeq" id="WP_065310192.1">
    <property type="nucleotide sequence ID" value="NZ_LOCQ01000061.1"/>
</dbReference>
<evidence type="ECO:0000313" key="3">
    <source>
        <dbReference type="Proteomes" id="UP000092713"/>
    </source>
</evidence>
<proteinExistence type="predicted"/>
<keyword evidence="1" id="KW-0732">Signal</keyword>
<dbReference type="PATRIC" id="fig|1747903.4.peg.726"/>
<evidence type="ECO:0000313" key="2">
    <source>
        <dbReference type="EMBL" id="OBV37222.1"/>
    </source>
</evidence>
<dbReference type="EMBL" id="LOCQ01000061">
    <property type="protein sequence ID" value="OBV37222.1"/>
    <property type="molecule type" value="Genomic_DNA"/>
</dbReference>
<dbReference type="STRING" id="1747903.ASR47_1002279"/>
<dbReference type="OrthoDB" id="8704180at2"/>
<feature type="signal peptide" evidence="1">
    <location>
        <begin position="1"/>
        <end position="23"/>
    </location>
</feature>
<dbReference type="InterPro" id="IPR023393">
    <property type="entry name" value="START-like_dom_sf"/>
</dbReference>
<protein>
    <submittedName>
        <fullName evidence="2">Polyketide cyclase / dehydrase and lipid transport</fullName>
    </submittedName>
</protein>
<dbReference type="SUPFAM" id="SSF55961">
    <property type="entry name" value="Bet v1-like"/>
    <property type="match status" value="1"/>
</dbReference>
<dbReference type="Gene3D" id="3.30.530.20">
    <property type="match status" value="1"/>
</dbReference>
<dbReference type="Proteomes" id="UP000092713">
    <property type="component" value="Unassembled WGS sequence"/>
</dbReference>
<reference evidence="2 3" key="1">
    <citation type="submission" date="2016-04" db="EMBL/GenBank/DDBJ databases">
        <title>Draft genome sequence of Janthinobacterium psychrotolerans sp. nov., isolated from freshwater sediments in Denmark.</title>
        <authorList>
            <person name="Gong X."/>
            <person name="Skrivergaard S."/>
            <person name="Korsgaard B.S."/>
            <person name="Schreiber L."/>
            <person name="Marshall I.P."/>
            <person name="Finster K."/>
            <person name="Schramm A."/>
        </authorList>
    </citation>
    <scope>NUCLEOTIDE SEQUENCE [LARGE SCALE GENOMIC DNA]</scope>
    <source>
        <strain evidence="2 3">S3-2</strain>
    </source>
</reference>
<sequence length="195" mass="20447">MKTLLFVLAACGPLAAFTATAAAAVSVNLVDVSKPGVPGKAFAASTSMPASVAAVCAAIQDFAGYPQFMPNVDKIKVAPAGGGASLVDVTLKLPMGKVKQYRLKMTPKTGDASCNLAWKLVPMEGVKIEDTIFDTSGYWQLSPDPQDAGATAIKYQVYTDPGPVPMGFGWIVDSMSRDSIPKMFDALRARVAAKK</sequence>
<dbReference type="AlphaFoldDB" id="A0A1A7BUP1"/>
<name>A0A1A7BUP1_9BURK</name>
<feature type="chain" id="PRO_5008509988" evidence="1">
    <location>
        <begin position="24"/>
        <end position="195"/>
    </location>
</feature>
<keyword evidence="3" id="KW-1185">Reference proteome</keyword>